<keyword evidence="1" id="KW-0472">Membrane</keyword>
<proteinExistence type="predicted"/>
<dbReference type="RefSeq" id="WP_061490348.1">
    <property type="nucleotide sequence ID" value="NZ_LHZZ01000366.1"/>
</dbReference>
<evidence type="ECO:0000313" key="3">
    <source>
        <dbReference type="Proteomes" id="UP000075538"/>
    </source>
</evidence>
<protein>
    <submittedName>
        <fullName evidence="2">Uncharacterized protein</fullName>
    </submittedName>
</protein>
<comment type="caution">
    <text evidence="2">The sequence shown here is derived from an EMBL/GenBank/DDBJ whole genome shotgun (WGS) entry which is preliminary data.</text>
</comment>
<accession>A0A149VG58</accession>
<name>A0A149VG58_9PROT</name>
<evidence type="ECO:0000256" key="1">
    <source>
        <dbReference type="SAM" id="Phobius"/>
    </source>
</evidence>
<sequence length="206" mass="23374">MKEIIQGRRLGSSERVEFEYDESETNIVRKSGSSCESNLTTHAVRIYPDVPIVVAPARKRVGGVVDGEKIVLFTDSLGRHQQTNLFHELWHHAEKRAISAGDLETVYKEVSDGDDWSCDYLNEPRERAARAFEHYASARASGLQLTPARKGTAQHIFERLYEGTEHAAMMKRRRREKWESVMSWVRPIAAMAAAMAGVFGIPHFLF</sequence>
<reference evidence="2 3" key="1">
    <citation type="submission" date="2015-06" db="EMBL/GenBank/DDBJ databases">
        <title>Improved classification and identification of acetic acid bacteria using matrix-assisted laser desorption/ionization time-of-flight mass spectrometry; Gluconobacter nephelii and Gluconobacter uchimurae are later heterotypic synonyms of Gluconobacter japonicus and Gluconobacter oxydans, respectively.</title>
        <authorList>
            <person name="Li L."/>
            <person name="Cleenwerck I."/>
            <person name="De Vuyst L."/>
            <person name="Vandamme P."/>
        </authorList>
    </citation>
    <scope>NUCLEOTIDE SEQUENCE [LARGE SCALE GENOMIC DNA]</scope>
    <source>
        <strain evidence="2 3">LMG 1604</strain>
    </source>
</reference>
<gene>
    <name evidence="2" type="ORF">AD953_03195</name>
</gene>
<keyword evidence="1" id="KW-1133">Transmembrane helix</keyword>
<dbReference type="EMBL" id="LHZZ01000366">
    <property type="protein sequence ID" value="KXV79175.1"/>
    <property type="molecule type" value="Genomic_DNA"/>
</dbReference>
<keyword evidence="1" id="KW-0812">Transmembrane</keyword>
<dbReference type="Proteomes" id="UP000075538">
    <property type="component" value="Unassembled WGS sequence"/>
</dbReference>
<dbReference type="PATRIC" id="fig|178901.15.peg.3684"/>
<feature type="transmembrane region" description="Helical" evidence="1">
    <location>
        <begin position="181"/>
        <end position="205"/>
    </location>
</feature>
<organism evidence="2 3">
    <name type="scientific">Acetobacter malorum</name>
    <dbReference type="NCBI Taxonomy" id="178901"/>
    <lineage>
        <taxon>Bacteria</taxon>
        <taxon>Pseudomonadati</taxon>
        <taxon>Pseudomonadota</taxon>
        <taxon>Alphaproteobacteria</taxon>
        <taxon>Acetobacterales</taxon>
        <taxon>Acetobacteraceae</taxon>
        <taxon>Acetobacter</taxon>
    </lineage>
</organism>
<dbReference type="AlphaFoldDB" id="A0A149VG58"/>
<evidence type="ECO:0000313" key="2">
    <source>
        <dbReference type="EMBL" id="KXV79175.1"/>
    </source>
</evidence>